<dbReference type="PANTHER" id="PTHR37477">
    <property type="entry name" value="COBALT-PRECORRIN-5A HYDROLASE"/>
    <property type="match status" value="1"/>
</dbReference>
<dbReference type="PANTHER" id="PTHR37477:SF1">
    <property type="entry name" value="COBALT-PRECORRIN-5A HYDROLASE"/>
    <property type="match status" value="1"/>
</dbReference>
<reference evidence="3 4" key="1">
    <citation type="submission" date="2019-06" db="EMBL/GenBank/DDBJ databases">
        <title>Genomic insights into carbon and energy metabolism of Deferribacter autotrophicus revealed new metabolic traits in the phylum Deferribacteres.</title>
        <authorList>
            <person name="Slobodkin A.I."/>
            <person name="Slobodkina G.B."/>
            <person name="Allioux M."/>
            <person name="Alain K."/>
            <person name="Jebbar M."/>
            <person name="Shadrin V."/>
            <person name="Kublanov I.V."/>
            <person name="Toshchakov S.V."/>
            <person name="Bonch-Osmolovskaya E.A."/>
        </authorList>
    </citation>
    <scope>NUCLEOTIDE SEQUENCE [LARGE SCALE GENOMIC DNA]</scope>
    <source>
        <strain evidence="3 4">SL50</strain>
    </source>
</reference>
<evidence type="ECO:0000313" key="4">
    <source>
        <dbReference type="Proteomes" id="UP000322876"/>
    </source>
</evidence>
<feature type="domain" description="Cobalamin synthesis G N-terminal" evidence="2">
    <location>
        <begin position="52"/>
        <end position="132"/>
    </location>
</feature>
<dbReference type="InterPro" id="IPR038029">
    <property type="entry name" value="GbiG_N_sf"/>
</dbReference>
<evidence type="ECO:0000259" key="1">
    <source>
        <dbReference type="Pfam" id="PF01890"/>
    </source>
</evidence>
<dbReference type="EMBL" id="VFJB01000006">
    <property type="protein sequence ID" value="KAA0257885.1"/>
    <property type="molecule type" value="Genomic_DNA"/>
</dbReference>
<evidence type="ECO:0000313" key="3">
    <source>
        <dbReference type="EMBL" id="KAA0257885.1"/>
    </source>
</evidence>
<dbReference type="OrthoDB" id="9781023at2"/>
<dbReference type="Pfam" id="PF01890">
    <property type="entry name" value="CbiG_C"/>
    <property type="match status" value="1"/>
</dbReference>
<dbReference type="AlphaFoldDB" id="A0A5A8F767"/>
<accession>A0A5A8F767</accession>
<dbReference type="SUPFAM" id="SSF159672">
    <property type="entry name" value="CbiG N-terminal domain-like"/>
    <property type="match status" value="1"/>
</dbReference>
<name>A0A5A8F767_9BACT</name>
<gene>
    <name evidence="3" type="ORF">FHQ18_08900</name>
</gene>
<dbReference type="InterPro" id="IPR052553">
    <property type="entry name" value="CbiG_hydrolase"/>
</dbReference>
<dbReference type="SUPFAM" id="SSF159664">
    <property type="entry name" value="CobE/GbiG C-terminal domain-like"/>
    <property type="match status" value="1"/>
</dbReference>
<protein>
    <submittedName>
        <fullName evidence="3">Cobalamin biosynthesis protein CbiG</fullName>
    </submittedName>
</protein>
<sequence length="261" mass="28587">MNTEKKVAVIAITKKGCILGRLISLQLKADFFVPEKFFPEFGDKSFDSLKEVFAHCFSYYEGVVAVMAQGIVSRMIDGLLKDKFSDPAVVVCDEVGRFAISMLSGHEGGANELTFLVSSITGAEPVITTASEANKIYVAGVGCRKGVSKEKVIDAIKEAAKLANINLSDLRVIASCWHKINEEGLLEAAEELGCYIRFLPKHLYENDLYNFKESSANKYLGIKGVAEPSALLSARNPELVLRKTIFDKVTVAIVKERLING</sequence>
<dbReference type="Pfam" id="PF11760">
    <property type="entry name" value="CbiG_N"/>
    <property type="match status" value="1"/>
</dbReference>
<dbReference type="Gene3D" id="3.40.50.11220">
    <property type="match status" value="1"/>
</dbReference>
<keyword evidence="4" id="KW-1185">Reference proteome</keyword>
<proteinExistence type="predicted"/>
<organism evidence="3 4">
    <name type="scientific">Deferribacter autotrophicus</name>
    <dbReference type="NCBI Taxonomy" id="500465"/>
    <lineage>
        <taxon>Bacteria</taxon>
        <taxon>Pseudomonadati</taxon>
        <taxon>Deferribacterota</taxon>
        <taxon>Deferribacteres</taxon>
        <taxon>Deferribacterales</taxon>
        <taxon>Deferribacteraceae</taxon>
        <taxon>Deferribacter</taxon>
    </lineage>
</organism>
<dbReference type="InterPro" id="IPR002750">
    <property type="entry name" value="CobE/GbiG_C"/>
</dbReference>
<comment type="caution">
    <text evidence="3">The sequence shown here is derived from an EMBL/GenBank/DDBJ whole genome shotgun (WGS) entry which is preliminary data.</text>
</comment>
<dbReference type="GO" id="GO:0009236">
    <property type="term" value="P:cobalamin biosynthetic process"/>
    <property type="evidence" value="ECO:0007669"/>
    <property type="project" value="InterPro"/>
</dbReference>
<dbReference type="InterPro" id="IPR036518">
    <property type="entry name" value="CobE/GbiG_C_sf"/>
</dbReference>
<dbReference type="Gene3D" id="3.30.420.180">
    <property type="entry name" value="CobE/GbiG C-terminal domain"/>
    <property type="match status" value="1"/>
</dbReference>
<feature type="domain" description="CobE/GbiG C-terminal" evidence="1">
    <location>
        <begin position="137"/>
        <end position="253"/>
    </location>
</feature>
<dbReference type="Proteomes" id="UP000322876">
    <property type="component" value="Unassembled WGS sequence"/>
</dbReference>
<dbReference type="InterPro" id="IPR021744">
    <property type="entry name" value="CbiG_N"/>
</dbReference>
<evidence type="ECO:0000259" key="2">
    <source>
        <dbReference type="Pfam" id="PF11760"/>
    </source>
</evidence>